<evidence type="ECO:0000256" key="2">
    <source>
        <dbReference type="ARBA" id="ARBA00023242"/>
    </source>
</evidence>
<dbReference type="Pfam" id="PF03221">
    <property type="entry name" value="HTH_Tnp_Tc5"/>
    <property type="match status" value="1"/>
</dbReference>
<dbReference type="Proteomes" id="UP000693738">
    <property type="component" value="Unassembled WGS sequence"/>
</dbReference>
<sequence length="329" mass="35749">MPNYTQEQLDKAVHDVRVLGHSHQSAAKANGVPKSTLLGRLRGKKSSKFSHVAYQRLTQFQERVLVSWIMAQHQTGAAPTQKQIMSLVARLLREQGDHEPLGKQWLARFLDRNEPLKKLPSRGDAGTKLRSVGAEAVEVIFSMMTNPLLMDNQTEKPQLSQGPFHMTQGQLVMTQGYTTVRIIGTENAGVVNRVNLGAINPVCVNPVAVNPSAVNSGIVRPGMVHPGMVDRMQGQVANNMVDSDEVHSGDDTPDEADLDEPITSMVVSQNPTQTNANEKSPSQLASICTGSPQPLLVNAAKRARSTVHSVHSANFGASSPEHEIRKPSD</sequence>
<reference evidence="5" key="1">
    <citation type="submission" date="2021-05" db="EMBL/GenBank/DDBJ databases">
        <authorList>
            <person name="Khan N."/>
        </authorList>
    </citation>
    <scope>NUCLEOTIDE SEQUENCE</scope>
</reference>
<gene>
    <name evidence="5" type="ORF">FEQUK3_LOCUS5130</name>
</gene>
<feature type="region of interest" description="Disordered" evidence="3">
    <location>
        <begin position="305"/>
        <end position="329"/>
    </location>
</feature>
<dbReference type="GO" id="GO:0003677">
    <property type="term" value="F:DNA binding"/>
    <property type="evidence" value="ECO:0007669"/>
    <property type="project" value="UniProtKB-KW"/>
</dbReference>
<evidence type="ECO:0000313" key="5">
    <source>
        <dbReference type="EMBL" id="CAG7559426.1"/>
    </source>
</evidence>
<accession>A0A8J2IQC6</accession>
<evidence type="ECO:0000256" key="1">
    <source>
        <dbReference type="ARBA" id="ARBA00023125"/>
    </source>
</evidence>
<evidence type="ECO:0000259" key="4">
    <source>
        <dbReference type="PROSITE" id="PS51253"/>
    </source>
</evidence>
<feature type="compositionally biased region" description="Basic and acidic residues" evidence="3">
    <location>
        <begin position="320"/>
        <end position="329"/>
    </location>
</feature>
<dbReference type="Pfam" id="PF05225">
    <property type="entry name" value="HTH_psq"/>
    <property type="match status" value="1"/>
</dbReference>
<dbReference type="InterPro" id="IPR006600">
    <property type="entry name" value="HTH_CenpB_DNA-bd_dom"/>
</dbReference>
<dbReference type="AlphaFoldDB" id="A0A8J2IQC6"/>
<evidence type="ECO:0000256" key="3">
    <source>
        <dbReference type="SAM" id="MobiDB-lite"/>
    </source>
</evidence>
<dbReference type="PROSITE" id="PS51253">
    <property type="entry name" value="HTH_CENPB"/>
    <property type="match status" value="1"/>
</dbReference>
<proteinExistence type="predicted"/>
<feature type="domain" description="HTH CENPB-type" evidence="4">
    <location>
        <begin position="49"/>
        <end position="119"/>
    </location>
</feature>
<keyword evidence="2" id="KW-0539">Nucleus</keyword>
<feature type="compositionally biased region" description="Polar residues" evidence="3">
    <location>
        <begin position="306"/>
        <end position="317"/>
    </location>
</feature>
<name>A0A8J2IQC6_FUSEQ</name>
<evidence type="ECO:0000313" key="6">
    <source>
        <dbReference type="Proteomes" id="UP000693738"/>
    </source>
</evidence>
<feature type="region of interest" description="Disordered" evidence="3">
    <location>
        <begin position="271"/>
        <end position="290"/>
    </location>
</feature>
<organism evidence="5 6">
    <name type="scientific">Fusarium equiseti</name>
    <name type="common">Fusarium scirpi</name>
    <dbReference type="NCBI Taxonomy" id="61235"/>
    <lineage>
        <taxon>Eukaryota</taxon>
        <taxon>Fungi</taxon>
        <taxon>Dikarya</taxon>
        <taxon>Ascomycota</taxon>
        <taxon>Pezizomycotina</taxon>
        <taxon>Sordariomycetes</taxon>
        <taxon>Hypocreomycetidae</taxon>
        <taxon>Hypocreales</taxon>
        <taxon>Nectriaceae</taxon>
        <taxon>Fusarium</taxon>
        <taxon>Fusarium incarnatum-equiseti species complex</taxon>
    </lineage>
</organism>
<dbReference type="EMBL" id="CAJSTJ010000129">
    <property type="protein sequence ID" value="CAG7559426.1"/>
    <property type="molecule type" value="Genomic_DNA"/>
</dbReference>
<protein>
    <recommendedName>
        <fullName evidence="4">HTH CENPB-type domain-containing protein</fullName>
    </recommendedName>
</protein>
<comment type="caution">
    <text evidence="5">The sequence shown here is derived from an EMBL/GenBank/DDBJ whole genome shotgun (WGS) entry which is preliminary data.</text>
</comment>
<dbReference type="InterPro" id="IPR007889">
    <property type="entry name" value="HTH_Psq"/>
</dbReference>
<dbReference type="SMART" id="SM00674">
    <property type="entry name" value="CENPB"/>
    <property type="match status" value="1"/>
</dbReference>
<keyword evidence="1" id="KW-0238">DNA-binding</keyword>